<dbReference type="PANTHER" id="PTHR13994:SF30">
    <property type="entry name" value="NUDIX HYDROLASE 10"/>
    <property type="match status" value="1"/>
</dbReference>
<dbReference type="Proteomes" id="UP001054252">
    <property type="component" value="Unassembled WGS sequence"/>
</dbReference>
<reference evidence="4 5" key="1">
    <citation type="journal article" date="2021" name="Commun. Biol.">
        <title>The genome of Shorea leprosula (Dipterocarpaceae) highlights the ecological relevance of drought in aseasonal tropical rainforests.</title>
        <authorList>
            <person name="Ng K.K.S."/>
            <person name="Kobayashi M.J."/>
            <person name="Fawcett J.A."/>
            <person name="Hatakeyama M."/>
            <person name="Paape T."/>
            <person name="Ng C.H."/>
            <person name="Ang C.C."/>
            <person name="Tnah L.H."/>
            <person name="Lee C.T."/>
            <person name="Nishiyama T."/>
            <person name="Sese J."/>
            <person name="O'Brien M.J."/>
            <person name="Copetti D."/>
            <person name="Mohd Noor M.I."/>
            <person name="Ong R.C."/>
            <person name="Putra M."/>
            <person name="Sireger I.Z."/>
            <person name="Indrioko S."/>
            <person name="Kosugi Y."/>
            <person name="Izuno A."/>
            <person name="Isagi Y."/>
            <person name="Lee S.L."/>
            <person name="Shimizu K.K."/>
        </authorList>
    </citation>
    <scope>NUCLEOTIDE SEQUENCE [LARGE SCALE GENOMIC DNA]</scope>
    <source>
        <strain evidence="4">214</strain>
    </source>
</reference>
<dbReference type="Gene3D" id="3.40.630.30">
    <property type="match status" value="1"/>
</dbReference>
<organism evidence="4 5">
    <name type="scientific">Rubroshorea leprosula</name>
    <dbReference type="NCBI Taxonomy" id="152421"/>
    <lineage>
        <taxon>Eukaryota</taxon>
        <taxon>Viridiplantae</taxon>
        <taxon>Streptophyta</taxon>
        <taxon>Embryophyta</taxon>
        <taxon>Tracheophyta</taxon>
        <taxon>Spermatophyta</taxon>
        <taxon>Magnoliopsida</taxon>
        <taxon>eudicotyledons</taxon>
        <taxon>Gunneridae</taxon>
        <taxon>Pentapetalae</taxon>
        <taxon>rosids</taxon>
        <taxon>malvids</taxon>
        <taxon>Malvales</taxon>
        <taxon>Dipterocarpaceae</taxon>
        <taxon>Rubroshorea</taxon>
    </lineage>
</organism>
<dbReference type="AlphaFoldDB" id="A0AAV5K3P6"/>
<dbReference type="PRINTS" id="PR01356">
    <property type="entry name" value="GFGPROTEIN"/>
</dbReference>
<dbReference type="InterPro" id="IPR015797">
    <property type="entry name" value="NUDIX_hydrolase-like_dom_sf"/>
</dbReference>
<dbReference type="Pfam" id="PF18290">
    <property type="entry name" value="Nudix_hydro"/>
    <property type="match status" value="1"/>
</dbReference>
<dbReference type="GO" id="GO:0047631">
    <property type="term" value="F:ADP-ribose diphosphatase activity"/>
    <property type="evidence" value="ECO:0007669"/>
    <property type="project" value="TreeGrafter"/>
</dbReference>
<dbReference type="GO" id="GO:0035529">
    <property type="term" value="F:NADH pyrophosphatase activity"/>
    <property type="evidence" value="ECO:0007669"/>
    <property type="project" value="TreeGrafter"/>
</dbReference>
<dbReference type="InterPro" id="IPR003293">
    <property type="entry name" value="Nudix_hydrolase6-like"/>
</dbReference>
<comment type="similarity">
    <text evidence="1">Belongs to the Nudix hydrolase family.</text>
</comment>
<keyword evidence="5" id="KW-1185">Reference proteome</keyword>
<name>A0AAV5K3P6_9ROSI</name>
<keyword evidence="2" id="KW-0378">Hydrolase</keyword>
<dbReference type="SUPFAM" id="SSF55811">
    <property type="entry name" value="Nudix"/>
    <property type="match status" value="1"/>
</dbReference>
<evidence type="ECO:0000313" key="5">
    <source>
        <dbReference type="Proteomes" id="UP001054252"/>
    </source>
</evidence>
<dbReference type="FunFam" id="3.40.630.30:FF:000016">
    <property type="entry name" value="nudix hydrolase 2"/>
    <property type="match status" value="1"/>
</dbReference>
<accession>A0AAV5K3P6</accession>
<dbReference type="InterPro" id="IPR040618">
    <property type="entry name" value="Pre-Nudix"/>
</dbReference>
<proteinExistence type="inferred from homology"/>
<evidence type="ECO:0000259" key="3">
    <source>
        <dbReference type="Pfam" id="PF18290"/>
    </source>
</evidence>
<evidence type="ECO:0000256" key="1">
    <source>
        <dbReference type="ARBA" id="ARBA00005582"/>
    </source>
</evidence>
<protein>
    <recommendedName>
        <fullName evidence="3">Pre-nudix hydrolase domain-containing protein</fullName>
    </recommendedName>
</protein>
<dbReference type="PANTHER" id="PTHR13994">
    <property type="entry name" value="NUDIX HYDROLASE RELATED"/>
    <property type="match status" value="1"/>
</dbReference>
<gene>
    <name evidence="4" type="ORF">SLEP1_g29639</name>
</gene>
<evidence type="ECO:0000256" key="2">
    <source>
        <dbReference type="ARBA" id="ARBA00022801"/>
    </source>
</evidence>
<feature type="domain" description="Pre-nudix hydrolase" evidence="3">
    <location>
        <begin position="23"/>
        <end position="101"/>
    </location>
</feature>
<dbReference type="Gene3D" id="3.90.79.10">
    <property type="entry name" value="Nucleoside Triphosphate Pyrophosphohydrolase"/>
    <property type="match status" value="1"/>
</dbReference>
<sequence length="162" mass="17996">MSTSGSLLELEVWENGIPHGELLPATSDNDGGVIVDMQQPMDSDAFLTALRTSMLEWKKQGKRGVWIRLPIGLANLVETAVREGFVYHHAEPTYLMLVYWIPKTENTLPANASHRVGVGAIVFNENRELLVVQEKTGRFRGTGIWKIPTGTVEQVRVSIKGL</sequence>
<dbReference type="GO" id="GO:0051287">
    <property type="term" value="F:NAD binding"/>
    <property type="evidence" value="ECO:0007669"/>
    <property type="project" value="TreeGrafter"/>
</dbReference>
<comment type="caution">
    <text evidence="4">The sequence shown here is derived from an EMBL/GenBank/DDBJ whole genome shotgun (WGS) entry which is preliminary data.</text>
</comment>
<dbReference type="EMBL" id="BPVZ01000052">
    <property type="protein sequence ID" value="GKV19363.1"/>
    <property type="molecule type" value="Genomic_DNA"/>
</dbReference>
<evidence type="ECO:0000313" key="4">
    <source>
        <dbReference type="EMBL" id="GKV19363.1"/>
    </source>
</evidence>